<dbReference type="AlphaFoldDB" id="A0A1F5RGZ2"/>
<sequence length="226" mass="25032">MKQKAWAKCTAMVLTLTIMAALGCGKKKAAVSQGITPNVLNFYILHQEIGAIRGKVGASTPEQKAQYLPSYNELIGRSQKMIQDNQTSQELKKYPAIDAAMDSCLNAGVAFLILEAKAVETISRLADVKQQLSDLRQSTRNNSLLAKKQKPKMDALAKQQASLQKQLDGHKPGLSRNSQTCRALLKSYNNLVLQGKILEYTNDVKLFALFSWEKPAPVKTVKKKRK</sequence>
<reference evidence="2 3" key="1">
    <citation type="journal article" date="2016" name="Nat. Commun.">
        <title>Thousands of microbial genomes shed light on interconnected biogeochemical processes in an aquifer system.</title>
        <authorList>
            <person name="Anantharaman K."/>
            <person name="Brown C.T."/>
            <person name="Hug L.A."/>
            <person name="Sharon I."/>
            <person name="Castelle C.J."/>
            <person name="Probst A.J."/>
            <person name="Thomas B.C."/>
            <person name="Singh A."/>
            <person name="Wilkins M.J."/>
            <person name="Karaoz U."/>
            <person name="Brodie E.L."/>
            <person name="Williams K.H."/>
            <person name="Hubbard S.S."/>
            <person name="Banfield J.F."/>
        </authorList>
    </citation>
    <scope>NUCLEOTIDE SEQUENCE [LARGE SCALE GENOMIC DNA]</scope>
</reference>
<gene>
    <name evidence="2" type="ORF">A2024_10960</name>
</gene>
<protein>
    <recommendedName>
        <fullName evidence="4">DUF5667 domain-containing protein</fullName>
    </recommendedName>
</protein>
<dbReference type="EMBL" id="MFFM01000014">
    <property type="protein sequence ID" value="OGF13652.1"/>
    <property type="molecule type" value="Genomic_DNA"/>
</dbReference>
<feature type="signal peptide" evidence="1">
    <location>
        <begin position="1"/>
        <end position="20"/>
    </location>
</feature>
<keyword evidence="1" id="KW-0732">Signal</keyword>
<name>A0A1F5RGZ2_9BACT</name>
<proteinExistence type="predicted"/>
<evidence type="ECO:0000256" key="1">
    <source>
        <dbReference type="SAM" id="SignalP"/>
    </source>
</evidence>
<comment type="caution">
    <text evidence="2">The sequence shown here is derived from an EMBL/GenBank/DDBJ whole genome shotgun (WGS) entry which is preliminary data.</text>
</comment>
<organism evidence="2 3">
    <name type="scientific">Candidatus Edwardsbacteria bacterium GWF2_54_11</name>
    <dbReference type="NCBI Taxonomy" id="1817851"/>
    <lineage>
        <taxon>Bacteria</taxon>
        <taxon>Candidatus Edwardsiibacteriota</taxon>
    </lineage>
</organism>
<evidence type="ECO:0000313" key="3">
    <source>
        <dbReference type="Proteomes" id="UP000177230"/>
    </source>
</evidence>
<accession>A0A1F5RGZ2</accession>
<evidence type="ECO:0000313" key="2">
    <source>
        <dbReference type="EMBL" id="OGF13652.1"/>
    </source>
</evidence>
<feature type="chain" id="PRO_5009520875" description="DUF5667 domain-containing protein" evidence="1">
    <location>
        <begin position="21"/>
        <end position="226"/>
    </location>
</feature>
<dbReference type="PROSITE" id="PS51257">
    <property type="entry name" value="PROKAR_LIPOPROTEIN"/>
    <property type="match status" value="1"/>
</dbReference>
<dbReference type="Proteomes" id="UP000177230">
    <property type="component" value="Unassembled WGS sequence"/>
</dbReference>
<evidence type="ECO:0008006" key="4">
    <source>
        <dbReference type="Google" id="ProtNLM"/>
    </source>
</evidence>